<comment type="caution">
    <text evidence="1">The sequence shown here is derived from an EMBL/GenBank/DDBJ whole genome shotgun (WGS) entry which is preliminary data.</text>
</comment>
<organism evidence="1 2">
    <name type="scientific">Mesorhizobium jarvisii</name>
    <dbReference type="NCBI Taxonomy" id="1777867"/>
    <lineage>
        <taxon>Bacteria</taxon>
        <taxon>Pseudomonadati</taxon>
        <taxon>Pseudomonadota</taxon>
        <taxon>Alphaproteobacteria</taxon>
        <taxon>Hyphomicrobiales</taxon>
        <taxon>Phyllobacteriaceae</taxon>
        <taxon>Mesorhizobium</taxon>
    </lineage>
</organism>
<name>A0A6M7TCJ1_9HYPH</name>
<evidence type="ECO:0000313" key="1">
    <source>
        <dbReference type="EMBL" id="RJT33947.1"/>
    </source>
</evidence>
<dbReference type="Proteomes" id="UP000275530">
    <property type="component" value="Unassembled WGS sequence"/>
</dbReference>
<proteinExistence type="predicted"/>
<reference evidence="1 2" key="1">
    <citation type="submission" date="2018-09" db="EMBL/GenBank/DDBJ databases">
        <title>Mesorhizobium carmichaelinearum sp. nov. isolated from Carmichaelinea spp. root nodules in New Zealand.</title>
        <authorList>
            <person name="De Meyer S.E."/>
        </authorList>
    </citation>
    <scope>NUCLEOTIDE SEQUENCE [LARGE SCALE GENOMIC DNA]</scope>
    <source>
        <strain evidence="1 2">LMG 28313</strain>
    </source>
</reference>
<dbReference type="AlphaFoldDB" id="A0A6M7TCJ1"/>
<protein>
    <submittedName>
        <fullName evidence="1">Uncharacterized protein</fullName>
    </submittedName>
</protein>
<evidence type="ECO:0000313" key="2">
    <source>
        <dbReference type="Proteomes" id="UP000275530"/>
    </source>
</evidence>
<gene>
    <name evidence="1" type="ORF">D3242_15630</name>
</gene>
<keyword evidence="2" id="KW-1185">Reference proteome</keyword>
<dbReference type="EMBL" id="QZXA01000005">
    <property type="protein sequence ID" value="RJT33947.1"/>
    <property type="molecule type" value="Genomic_DNA"/>
</dbReference>
<accession>A0A6M7TCJ1</accession>
<sequence>MRRLECQGVAMSEQPETTYVVSVYEAPNWRTVLTTNDKAKALAWAREIGDNVRVEEITPKPIKR</sequence>